<dbReference type="SMART" id="SM00320">
    <property type="entry name" value="WD40"/>
    <property type="match status" value="4"/>
</dbReference>
<dbReference type="Pfam" id="PF00400">
    <property type="entry name" value="WD40"/>
    <property type="match status" value="1"/>
</dbReference>
<dbReference type="PROSITE" id="PS50082">
    <property type="entry name" value="WD_REPEATS_2"/>
    <property type="match status" value="1"/>
</dbReference>
<dbReference type="EMBL" id="JAODUP010000012">
    <property type="protein sequence ID" value="KAK2169127.1"/>
    <property type="molecule type" value="Genomic_DNA"/>
</dbReference>
<evidence type="ECO:0000313" key="4">
    <source>
        <dbReference type="Proteomes" id="UP001208570"/>
    </source>
</evidence>
<keyword evidence="4" id="KW-1185">Reference proteome</keyword>
<dbReference type="PANTHER" id="PTHR47822">
    <property type="entry name" value="CARBOHYDRATE BINDING DOMAIN CONTAINING PROTEIN"/>
    <property type="match status" value="1"/>
</dbReference>
<evidence type="ECO:0000256" key="1">
    <source>
        <dbReference type="PROSITE-ProRule" id="PRU00221"/>
    </source>
</evidence>
<dbReference type="Gene3D" id="2.130.10.10">
    <property type="entry name" value="YVTN repeat-like/Quinoprotein amine dehydrogenase"/>
    <property type="match status" value="1"/>
</dbReference>
<organism evidence="3 4">
    <name type="scientific">Paralvinella palmiformis</name>
    <dbReference type="NCBI Taxonomy" id="53620"/>
    <lineage>
        <taxon>Eukaryota</taxon>
        <taxon>Metazoa</taxon>
        <taxon>Spiralia</taxon>
        <taxon>Lophotrochozoa</taxon>
        <taxon>Annelida</taxon>
        <taxon>Polychaeta</taxon>
        <taxon>Sedentaria</taxon>
        <taxon>Canalipalpata</taxon>
        <taxon>Terebellida</taxon>
        <taxon>Terebelliformia</taxon>
        <taxon>Alvinellidae</taxon>
        <taxon>Paralvinella</taxon>
    </lineage>
</organism>
<dbReference type="Pfam" id="PF12894">
    <property type="entry name" value="ANAPC4_WD40"/>
    <property type="match status" value="1"/>
</dbReference>
<dbReference type="SUPFAM" id="SSF50978">
    <property type="entry name" value="WD40 repeat-like"/>
    <property type="match status" value="1"/>
</dbReference>
<protein>
    <recommendedName>
        <fullName evidence="2">Anaphase-promoting complex subunit 4-like WD40 domain-containing protein</fullName>
    </recommendedName>
</protein>
<comment type="caution">
    <text evidence="3">The sequence shown here is derived from an EMBL/GenBank/DDBJ whole genome shotgun (WGS) entry which is preliminary data.</text>
</comment>
<name>A0AAD9KDF7_9ANNE</name>
<evidence type="ECO:0000313" key="3">
    <source>
        <dbReference type="EMBL" id="KAK2169127.1"/>
    </source>
</evidence>
<gene>
    <name evidence="3" type="ORF">LSH36_12g17008</name>
</gene>
<keyword evidence="1" id="KW-0853">WD repeat</keyword>
<dbReference type="InterPro" id="IPR036322">
    <property type="entry name" value="WD40_repeat_dom_sf"/>
</dbReference>
<dbReference type="InterPro" id="IPR015943">
    <property type="entry name" value="WD40/YVTN_repeat-like_dom_sf"/>
</dbReference>
<reference evidence="3" key="1">
    <citation type="journal article" date="2023" name="Mol. Biol. Evol.">
        <title>Third-Generation Sequencing Reveals the Adaptive Role of the Epigenome in Three Deep-Sea Polychaetes.</title>
        <authorList>
            <person name="Perez M."/>
            <person name="Aroh O."/>
            <person name="Sun Y."/>
            <person name="Lan Y."/>
            <person name="Juniper S.K."/>
            <person name="Young C.R."/>
            <person name="Angers B."/>
            <person name="Qian P.Y."/>
        </authorList>
    </citation>
    <scope>NUCLEOTIDE SEQUENCE</scope>
    <source>
        <strain evidence="3">P08H-3</strain>
    </source>
</reference>
<dbReference type="AlphaFoldDB" id="A0AAD9KDF7"/>
<dbReference type="InterPro" id="IPR024977">
    <property type="entry name" value="Apc4-like_WD40_dom"/>
</dbReference>
<dbReference type="Proteomes" id="UP001208570">
    <property type="component" value="Unassembled WGS sequence"/>
</dbReference>
<evidence type="ECO:0000259" key="2">
    <source>
        <dbReference type="Pfam" id="PF12894"/>
    </source>
</evidence>
<proteinExistence type="predicted"/>
<feature type="repeat" description="WD" evidence="1">
    <location>
        <begin position="54"/>
        <end position="95"/>
    </location>
</feature>
<sequence>MQSQSQRRASQALSIASDILDASDHGDSKRDRPHLVEGNVKLTMILPREERQLESNDQHKTMCIRFSQDGSVIAVGQADGAIKLYNADTGQCLYVLTDDDITKFHLPVTSIHFKPYEDSDKVEHKSILIATYASGHIKFWHYTSSQCLQTINEERQTLSAAFNPSPSNMFATCGANPQLYLYDLKTKTKIRTLEASDTRNVMNGHKARVYVVQFHPRDQNIFLSGGWDDTVQCLTSALSVTLDRSKIAPLPCGQAVEPKAKCPLGRSLVFLIIYLEMKIYGPHICGDALDIDPIHNHIVTGSWRREDVLEIWHFESAEKIKTVPQDPSTNSMLYSAQWLGKENIMCGGCNPNMAKIIDRGTLNTVGQLVDLASGVYCMDHDHQIRPKIAAGASNKVYIMKMEKRQ</sequence>
<accession>A0AAD9KDF7</accession>
<dbReference type="InterPro" id="IPR001680">
    <property type="entry name" value="WD40_rpt"/>
</dbReference>
<feature type="domain" description="Anaphase-promoting complex subunit 4-like WD40" evidence="2">
    <location>
        <begin position="54"/>
        <end position="99"/>
    </location>
</feature>
<dbReference type="PANTHER" id="PTHR47822:SF2">
    <property type="entry name" value="F-BOX AND WD-40 DOMAIN PROTEIN 7"/>
    <property type="match status" value="1"/>
</dbReference>